<dbReference type="AlphaFoldDB" id="A0A182FC86"/>
<dbReference type="SUPFAM" id="SSF51735">
    <property type="entry name" value="NAD(P)-binding Rossmann-fold domains"/>
    <property type="match status" value="3"/>
</dbReference>
<comment type="similarity">
    <text evidence="1">Belongs to the short-chain dehydrogenases/reductases (SDR) family.</text>
</comment>
<accession>A0A182FC86</accession>
<dbReference type="Pfam" id="PF00106">
    <property type="entry name" value="adh_short"/>
    <property type="match status" value="3"/>
</dbReference>
<reference evidence="3" key="2">
    <citation type="submission" date="2022-08" db="UniProtKB">
        <authorList>
            <consortium name="EnsemblMetazoa"/>
        </authorList>
    </citation>
    <scope>IDENTIFICATION</scope>
    <source>
        <strain evidence="3">STECLA/ALBI9_A</strain>
    </source>
</reference>
<evidence type="ECO:0000313" key="4">
    <source>
        <dbReference type="Proteomes" id="UP000069272"/>
    </source>
</evidence>
<evidence type="ECO:0008006" key="5">
    <source>
        <dbReference type="Google" id="ProtNLM"/>
    </source>
</evidence>
<dbReference type="FunFam" id="3.40.50.720:FF:000047">
    <property type="entry name" value="NADP-dependent L-serine/L-allo-threonine dehydrogenase"/>
    <property type="match status" value="3"/>
</dbReference>
<protein>
    <recommendedName>
        <fullName evidence="5">Dehydrogenase</fullName>
    </recommendedName>
</protein>
<dbReference type="InterPro" id="IPR002347">
    <property type="entry name" value="SDR_fam"/>
</dbReference>
<evidence type="ECO:0000256" key="1">
    <source>
        <dbReference type="ARBA" id="ARBA00006484"/>
    </source>
</evidence>
<dbReference type="InterPro" id="IPR020904">
    <property type="entry name" value="Sc_DH/Rdtase_CS"/>
</dbReference>
<proteinExistence type="inferred from homology"/>
<dbReference type="Gene3D" id="3.40.50.720">
    <property type="entry name" value="NAD(P)-binding Rossmann-like Domain"/>
    <property type="match status" value="3"/>
</dbReference>
<dbReference type="STRING" id="7167.A0A182FC86"/>
<dbReference type="PANTHER" id="PTHR43115">
    <property type="entry name" value="DEHYDROGENASE/REDUCTASE SDR FAMILY MEMBER 11"/>
    <property type="match status" value="1"/>
</dbReference>
<keyword evidence="4" id="KW-1185">Reference proteome</keyword>
<sequence length="731" mass="78313">MERWNGRVAVVTGASSGIGAAIAKDLAKAGMVTIGLARRVERVEQLRKELPEEAANRLHAIKCDVSNEADIDAVFKQVEDQFGGCDVLINNAGILRTKPLLEVGTTADVKAVLDTNVTGLVLCSQRAYQSMVKRSVDGHIVHISSIAGHSVPNFPNMNVYPASKHAVKAITETMRQEMRDAGKKIKVTSISPGGVRTEIINDAEVPPNMPFLDSEDISGAVLYVLGTPAHVQVHELIIKPIGEISAALLITMERWISRVAVVTGASSGIGAAIVKDLAKAGMVAVGLARRVELIEQLKKDVPEDAAERLHAIKCDVSNQNDIDAAFKQVEEQFGGCDVLVNNAGIVRTVPLLNVSSSADVKSVVDTNITGLVLCSQRAFQSMVKRSVDGHIINISSIVGHMVPNHGNLNVYPATKHAVKAITETMRHEMRDTGKKVKVTSISPGGVKTDILQGVGLPADTPLLDPHDISDAVLYTLGTPPRVQVDIMERWNGRVAVVTGASSGIGAAIAKDLAKAGMVTIGLARRVERVEQLRKELPEEAANRLHAIKCDVSNEADIDAVFKQVEDQFGGCDVLINNAGILRTKPLLEVGTTADVKAVLDTNVTGLVLCSQRAYQSMVKRSVDGHIVHISSIAGHSVPNFPNMNVYPASKHAVKAITETMRQEMRDAGKKIKVTSISPGGVKTEILAEMELPADMNLLQSEDISAAVLYTLGTPPHVQVHELIIKPLGEMF</sequence>
<dbReference type="PANTHER" id="PTHR43115:SF4">
    <property type="entry name" value="DEHYDROGENASE_REDUCTASE SDR FAMILY MEMBER 11"/>
    <property type="match status" value="1"/>
</dbReference>
<dbReference type="VEuPathDB" id="VectorBase:AALB20_026932"/>
<dbReference type="VEuPathDB" id="VectorBase:AALB006424"/>
<dbReference type="VEuPathDB" id="VectorBase:AALB20_035742"/>
<keyword evidence="2" id="KW-0560">Oxidoreductase</keyword>
<dbReference type="PRINTS" id="PR00080">
    <property type="entry name" value="SDRFAMILY"/>
</dbReference>
<organism evidence="3 4">
    <name type="scientific">Anopheles albimanus</name>
    <name type="common">New world malaria mosquito</name>
    <dbReference type="NCBI Taxonomy" id="7167"/>
    <lineage>
        <taxon>Eukaryota</taxon>
        <taxon>Metazoa</taxon>
        <taxon>Ecdysozoa</taxon>
        <taxon>Arthropoda</taxon>
        <taxon>Hexapoda</taxon>
        <taxon>Insecta</taxon>
        <taxon>Pterygota</taxon>
        <taxon>Neoptera</taxon>
        <taxon>Endopterygota</taxon>
        <taxon>Diptera</taxon>
        <taxon>Nematocera</taxon>
        <taxon>Culicoidea</taxon>
        <taxon>Culicidae</taxon>
        <taxon>Anophelinae</taxon>
        <taxon>Anopheles</taxon>
    </lineage>
</organism>
<dbReference type="EnsemblMetazoa" id="AALB004120-RA">
    <property type="protein sequence ID" value="AALB004120-PA"/>
    <property type="gene ID" value="AALB004120"/>
</dbReference>
<dbReference type="VEuPathDB" id="VectorBase:AALB005103"/>
<dbReference type="PRINTS" id="PR00081">
    <property type="entry name" value="GDHRDH"/>
</dbReference>
<evidence type="ECO:0000256" key="2">
    <source>
        <dbReference type="ARBA" id="ARBA00023002"/>
    </source>
</evidence>
<dbReference type="Proteomes" id="UP000069272">
    <property type="component" value="Chromosome 3L"/>
</dbReference>
<reference evidence="3 4" key="1">
    <citation type="journal article" date="2017" name="G3 (Bethesda)">
        <title>The Physical Genome Mapping of Anopheles albimanus Corrected Scaffold Misassemblies and Identified Interarm Rearrangements in Genus Anopheles.</title>
        <authorList>
            <person name="Artemov G.N."/>
            <person name="Peery A.N."/>
            <person name="Jiang X."/>
            <person name="Tu Z."/>
            <person name="Stegniy V.N."/>
            <person name="Sharakhova M.V."/>
            <person name="Sharakhov I.V."/>
        </authorList>
    </citation>
    <scope>NUCLEOTIDE SEQUENCE [LARGE SCALE GENOMIC DNA]</scope>
    <source>
        <strain evidence="3 4">ALBI9_A</strain>
    </source>
</reference>
<dbReference type="GO" id="GO:0016616">
    <property type="term" value="F:oxidoreductase activity, acting on the CH-OH group of donors, NAD or NADP as acceptor"/>
    <property type="evidence" value="ECO:0007669"/>
    <property type="project" value="UniProtKB-ARBA"/>
</dbReference>
<evidence type="ECO:0000313" key="3">
    <source>
        <dbReference type="EnsemblMetazoa" id="AALB004120-PA"/>
    </source>
</evidence>
<dbReference type="PROSITE" id="PS00061">
    <property type="entry name" value="ADH_SHORT"/>
    <property type="match status" value="3"/>
</dbReference>
<name>A0A182FC86_ANOAL</name>
<dbReference type="InterPro" id="IPR036291">
    <property type="entry name" value="NAD(P)-bd_dom_sf"/>
</dbReference>